<dbReference type="AlphaFoldDB" id="A0A2V2N1P1"/>
<gene>
    <name evidence="1" type="ORF">DK846_00515</name>
</gene>
<evidence type="ECO:0008006" key="3">
    <source>
        <dbReference type="Google" id="ProtNLM"/>
    </source>
</evidence>
<reference evidence="1 2" key="1">
    <citation type="submission" date="2018-05" db="EMBL/GenBank/DDBJ databases">
        <title>Draft genome of Methanospirillum lacunae Ki8-1.</title>
        <authorList>
            <person name="Dueholm M.S."/>
            <person name="Nielsen P.H."/>
            <person name="Bakmann L.F."/>
            <person name="Otzen D.E."/>
        </authorList>
    </citation>
    <scope>NUCLEOTIDE SEQUENCE [LARGE SCALE GENOMIC DNA]</scope>
    <source>
        <strain evidence="1 2">Ki8-1</strain>
    </source>
</reference>
<accession>A0A2V2N1P1</accession>
<name>A0A2V2N1P1_9EURY</name>
<dbReference type="GeneID" id="97549006"/>
<dbReference type="RefSeq" id="WP_109966970.1">
    <property type="nucleotide sequence ID" value="NZ_CP176093.1"/>
</dbReference>
<protein>
    <recommendedName>
        <fullName evidence="3">CARDB domain-containing protein</fullName>
    </recommendedName>
</protein>
<dbReference type="OrthoDB" id="151743at2157"/>
<proteinExistence type="predicted"/>
<dbReference type="Proteomes" id="UP000245657">
    <property type="component" value="Unassembled WGS sequence"/>
</dbReference>
<organism evidence="1 2">
    <name type="scientific">Methanospirillum lacunae</name>
    <dbReference type="NCBI Taxonomy" id="668570"/>
    <lineage>
        <taxon>Archaea</taxon>
        <taxon>Methanobacteriati</taxon>
        <taxon>Methanobacteriota</taxon>
        <taxon>Stenosarchaea group</taxon>
        <taxon>Methanomicrobia</taxon>
        <taxon>Methanomicrobiales</taxon>
        <taxon>Methanospirillaceae</taxon>
        <taxon>Methanospirillum</taxon>
    </lineage>
</organism>
<evidence type="ECO:0000313" key="2">
    <source>
        <dbReference type="Proteomes" id="UP000245657"/>
    </source>
</evidence>
<comment type="caution">
    <text evidence="1">The sequence shown here is derived from an EMBL/GenBank/DDBJ whole genome shotgun (WGS) entry which is preliminary data.</text>
</comment>
<dbReference type="EMBL" id="QGMY01000002">
    <property type="protein sequence ID" value="PWR73689.1"/>
    <property type="molecule type" value="Genomic_DNA"/>
</dbReference>
<keyword evidence="2" id="KW-1185">Reference proteome</keyword>
<evidence type="ECO:0000313" key="1">
    <source>
        <dbReference type="EMBL" id="PWR73689.1"/>
    </source>
</evidence>
<sequence length="343" mass="37354">MHISYQTCLLLMMLMIPLGVGAVSSQEQIWTNENTDKLFNTPDKPTLVTFNSCVKILSITTNHWNYGKGDNPGKISLFHEDGTQYGPWGTFGKNGTKNEQNVYWVSNPGDELKPGTYSVADSNPTTWAYNDGSDNRGIVTVAFEPVACLNESGNVSLESQETITPIPTIPEEMVGGITITAGDLDPATLKGGANTTETVPVIEQVAFRPLSSSIHGGDPAYVMIRVKNTGERALEDGYVTIRFISKDGKYSYKGGTAHIPTINVGEERDVPLIIKTEGAGEKKTGNTLYCSEYLLDGSINELMEGGYFEKRGELSMSREKFIDINGCCQEPYSGTSVRGCRGE</sequence>